<feature type="compositionally biased region" description="Polar residues" evidence="8">
    <location>
        <begin position="241"/>
        <end position="254"/>
    </location>
</feature>
<dbReference type="GO" id="GO:0005829">
    <property type="term" value="C:cytosol"/>
    <property type="evidence" value="ECO:0007669"/>
    <property type="project" value="TreeGrafter"/>
</dbReference>
<dbReference type="SUPFAM" id="SSF53254">
    <property type="entry name" value="Phosphoglycerate mutase-like"/>
    <property type="match status" value="1"/>
</dbReference>
<dbReference type="EMBL" id="CAXITT010000599">
    <property type="protein sequence ID" value="CAL1544138.1"/>
    <property type="molecule type" value="Genomic_DNA"/>
</dbReference>
<evidence type="ECO:0000256" key="5">
    <source>
        <dbReference type="ARBA" id="ARBA00042275"/>
    </source>
</evidence>
<comment type="similarity">
    <text evidence="3">Belongs to the phosphoglycerate mutase family.</text>
</comment>
<evidence type="ECO:0000256" key="2">
    <source>
        <dbReference type="ARBA" id="ARBA00022801"/>
    </source>
</evidence>
<feature type="compositionally biased region" description="Low complexity" evidence="8">
    <location>
        <begin position="196"/>
        <end position="220"/>
    </location>
</feature>
<dbReference type="GO" id="GO:0043456">
    <property type="term" value="P:regulation of pentose-phosphate shunt"/>
    <property type="evidence" value="ECO:0007669"/>
    <property type="project" value="TreeGrafter"/>
</dbReference>
<accession>A0AAV2IB97</accession>
<evidence type="ECO:0000256" key="8">
    <source>
        <dbReference type="SAM" id="MobiDB-lite"/>
    </source>
</evidence>
<dbReference type="InterPro" id="IPR029033">
    <property type="entry name" value="His_PPase_superfam"/>
</dbReference>
<evidence type="ECO:0000256" key="7">
    <source>
        <dbReference type="PIRSR" id="PIRSR613078-2"/>
    </source>
</evidence>
<feature type="binding site" evidence="7">
    <location>
        <begin position="11"/>
        <end position="18"/>
    </location>
    <ligand>
        <name>substrate</name>
    </ligand>
</feature>
<name>A0AAV2IB97_LYMST</name>
<proteinExistence type="inferred from homology"/>
<evidence type="ECO:0000256" key="3">
    <source>
        <dbReference type="ARBA" id="ARBA00038362"/>
    </source>
</evidence>
<evidence type="ECO:0000256" key="4">
    <source>
        <dbReference type="ARBA" id="ARBA00040907"/>
    </source>
</evidence>
<reference evidence="9 10" key="1">
    <citation type="submission" date="2024-04" db="EMBL/GenBank/DDBJ databases">
        <authorList>
            <consortium name="Genoscope - CEA"/>
            <person name="William W."/>
        </authorList>
    </citation>
    <scope>NUCLEOTIDE SEQUENCE [LARGE SCALE GENOMIC DNA]</scope>
</reference>
<dbReference type="GO" id="GO:0004331">
    <property type="term" value="F:fructose-2,6-bisphosphate 2-phosphatase activity"/>
    <property type="evidence" value="ECO:0007669"/>
    <property type="project" value="UniProtKB-EC"/>
</dbReference>
<dbReference type="SMART" id="SM00855">
    <property type="entry name" value="PGAM"/>
    <property type="match status" value="1"/>
</dbReference>
<dbReference type="Gene3D" id="3.40.50.1240">
    <property type="entry name" value="Phosphoglycerate mutase-like"/>
    <property type="match status" value="1"/>
</dbReference>
<comment type="caution">
    <text evidence="9">The sequence shown here is derived from an EMBL/GenBank/DDBJ whole genome shotgun (WGS) entry which is preliminary data.</text>
</comment>
<sequence length="357" mass="38910">MSRMFILTLVRHGETMSNRDRIMQGQLDTKLSDLGHTQAKLVAERLQNIQFLLMFSSDLARAADTARAIESCNTVSTCGLILDKRLRERGFGYLEGKPLSEFKTALSEANVPSESFTPEGGETMDEVKSRAKSFLEDLFLQMSELLYQGVNMSSIAQNRGKSASERSSIGLDGVESSVDMIDFSMLSTRQSDFSENLGSSGLSNSTRASVDSSQSGASSQLLIDIPNSEDQTDSKGWRVTQAPQRNDSILTDSKATPAATADQGSSSVACTDHVLVVSHGLLLRELTRIIVEQCKLKGPYVKEASQISPNTGVSSFLMSMSFKKNKLSVKCTSCLAMNDTSHLRANSKLLITKFEAL</sequence>
<dbReference type="AlphaFoldDB" id="A0AAV2IB97"/>
<evidence type="ECO:0000313" key="9">
    <source>
        <dbReference type="EMBL" id="CAL1544138.1"/>
    </source>
</evidence>
<dbReference type="Proteomes" id="UP001497497">
    <property type="component" value="Unassembled WGS sequence"/>
</dbReference>
<dbReference type="PANTHER" id="PTHR46517:SF1">
    <property type="entry name" value="FRUCTOSE-2,6-BISPHOSPHATASE TIGAR"/>
    <property type="match status" value="1"/>
</dbReference>
<feature type="region of interest" description="Disordered" evidence="8">
    <location>
        <begin position="194"/>
        <end position="264"/>
    </location>
</feature>
<protein>
    <recommendedName>
        <fullName evidence="4">Fructose-2,6-bisphosphatase TIGAR</fullName>
    </recommendedName>
    <alternativeName>
        <fullName evidence="5">TP53-induced glycolysis and apoptosis regulator</fullName>
    </alternativeName>
</protein>
<dbReference type="GO" id="GO:0045820">
    <property type="term" value="P:negative regulation of glycolytic process"/>
    <property type="evidence" value="ECO:0007669"/>
    <property type="project" value="TreeGrafter"/>
</dbReference>
<feature type="active site" description="Tele-phosphohistidine intermediate" evidence="6">
    <location>
        <position position="12"/>
    </location>
</feature>
<evidence type="ECO:0000313" key="10">
    <source>
        <dbReference type="Proteomes" id="UP001497497"/>
    </source>
</evidence>
<keyword evidence="2" id="KW-0378">Hydrolase</keyword>
<evidence type="ECO:0000256" key="1">
    <source>
        <dbReference type="ARBA" id="ARBA00000464"/>
    </source>
</evidence>
<evidence type="ECO:0000256" key="6">
    <source>
        <dbReference type="PIRSR" id="PIRSR613078-1"/>
    </source>
</evidence>
<dbReference type="PROSITE" id="PS00175">
    <property type="entry name" value="PG_MUTASE"/>
    <property type="match status" value="1"/>
</dbReference>
<dbReference type="InterPro" id="IPR001345">
    <property type="entry name" value="PG/BPGM_mutase_AS"/>
</dbReference>
<organism evidence="9 10">
    <name type="scientific">Lymnaea stagnalis</name>
    <name type="common">Great pond snail</name>
    <name type="synonym">Helix stagnalis</name>
    <dbReference type="NCBI Taxonomy" id="6523"/>
    <lineage>
        <taxon>Eukaryota</taxon>
        <taxon>Metazoa</taxon>
        <taxon>Spiralia</taxon>
        <taxon>Lophotrochozoa</taxon>
        <taxon>Mollusca</taxon>
        <taxon>Gastropoda</taxon>
        <taxon>Heterobranchia</taxon>
        <taxon>Euthyneura</taxon>
        <taxon>Panpulmonata</taxon>
        <taxon>Hygrophila</taxon>
        <taxon>Lymnaeoidea</taxon>
        <taxon>Lymnaeidae</taxon>
        <taxon>Lymnaea</taxon>
    </lineage>
</organism>
<keyword evidence="10" id="KW-1185">Reference proteome</keyword>
<feature type="binding site" evidence="7">
    <location>
        <position position="61"/>
    </location>
    <ligand>
        <name>substrate</name>
    </ligand>
</feature>
<feature type="active site" description="Proton donor/acceptor" evidence="6">
    <location>
        <position position="88"/>
    </location>
</feature>
<dbReference type="InterPro" id="IPR051695">
    <property type="entry name" value="Phosphoglycerate_Mutase"/>
</dbReference>
<dbReference type="Pfam" id="PF00300">
    <property type="entry name" value="His_Phos_1"/>
    <property type="match status" value="1"/>
</dbReference>
<dbReference type="InterPro" id="IPR013078">
    <property type="entry name" value="His_Pase_superF_clade-1"/>
</dbReference>
<dbReference type="CDD" id="cd07067">
    <property type="entry name" value="HP_PGM_like"/>
    <property type="match status" value="1"/>
</dbReference>
<comment type="catalytic activity">
    <reaction evidence="1">
        <text>beta-D-fructose 2,6-bisphosphate + H2O = beta-D-fructose 6-phosphate + phosphate</text>
        <dbReference type="Rhea" id="RHEA:17289"/>
        <dbReference type="ChEBI" id="CHEBI:15377"/>
        <dbReference type="ChEBI" id="CHEBI:43474"/>
        <dbReference type="ChEBI" id="CHEBI:57634"/>
        <dbReference type="ChEBI" id="CHEBI:58579"/>
        <dbReference type="EC" id="3.1.3.46"/>
    </reaction>
</comment>
<gene>
    <name evidence="9" type="ORF">GSLYS_00017651001</name>
</gene>
<dbReference type="PANTHER" id="PTHR46517">
    <property type="entry name" value="FRUCTOSE-2,6-BISPHOSPHATASE TIGAR"/>
    <property type="match status" value="1"/>
</dbReference>